<dbReference type="Pfam" id="PF06854">
    <property type="entry name" value="Phage_Gp15"/>
    <property type="match status" value="1"/>
</dbReference>
<dbReference type="RefSeq" id="WP_138209716.1">
    <property type="nucleotide sequence ID" value="NZ_CBCRUQ010000004.1"/>
</dbReference>
<evidence type="ECO:0000313" key="2">
    <source>
        <dbReference type="Proteomes" id="UP000308489"/>
    </source>
</evidence>
<protein>
    <submittedName>
        <fullName evidence="1">Protein gp15</fullName>
    </submittedName>
</protein>
<dbReference type="EMBL" id="LR590481">
    <property type="protein sequence ID" value="VTQ87005.1"/>
    <property type="molecule type" value="Genomic_DNA"/>
</dbReference>
<organism evidence="1 2">
    <name type="scientific">Hathewaya histolytica</name>
    <name type="common">Clostridium histolyticum</name>
    <dbReference type="NCBI Taxonomy" id="1498"/>
    <lineage>
        <taxon>Bacteria</taxon>
        <taxon>Bacillati</taxon>
        <taxon>Bacillota</taxon>
        <taxon>Clostridia</taxon>
        <taxon>Eubacteriales</taxon>
        <taxon>Clostridiaceae</taxon>
        <taxon>Hathewaya</taxon>
    </lineage>
</organism>
<reference evidence="1 2" key="1">
    <citation type="submission" date="2019-05" db="EMBL/GenBank/DDBJ databases">
        <authorList>
            <consortium name="Pathogen Informatics"/>
        </authorList>
    </citation>
    <scope>NUCLEOTIDE SEQUENCE [LARGE SCALE GENOMIC DNA]</scope>
    <source>
        <strain evidence="1 2">NCTC503</strain>
    </source>
</reference>
<keyword evidence="2" id="KW-1185">Reference proteome</keyword>
<dbReference type="Proteomes" id="UP000308489">
    <property type="component" value="Chromosome 1"/>
</dbReference>
<evidence type="ECO:0000313" key="1">
    <source>
        <dbReference type="EMBL" id="VTQ87005.1"/>
    </source>
</evidence>
<gene>
    <name evidence="1" type="ORF">NCTC503_01015</name>
</gene>
<dbReference type="InterPro" id="IPR009660">
    <property type="entry name" value="Phage_A500_Gp15"/>
</dbReference>
<name>A0A4U9R6H8_HATHI</name>
<dbReference type="KEGG" id="hhw:NCTC503_01015"/>
<sequence>MNILIDILPTTVNIEGVEYAINSDFRTSILFELLMQDSTIGEEEKIYMALELYYTTIPQNINEAIEQMLWFYRCGKNEVKSKGTGKGKSVTQIYSFEHDDDYIYSAFLDQYGVDLQDMEYLHWWKFKAMFKSLKEDNELVKIMGYRAMDLSKIKDKEQKNYYKKMKELYKIPTNISKNEKEKLNKIEEILLNGGDISKVL</sequence>
<dbReference type="AlphaFoldDB" id="A0A4U9R6H8"/>
<accession>A0A4U9R6H8</accession>
<proteinExistence type="predicted"/>
<dbReference type="OrthoDB" id="1758052at2"/>